<dbReference type="Gene3D" id="3.30.780.10">
    <property type="entry name" value="SUI1-like domain"/>
    <property type="match status" value="1"/>
</dbReference>
<evidence type="ECO:0000256" key="1">
    <source>
        <dbReference type="ARBA" id="ARBA00005422"/>
    </source>
</evidence>
<dbReference type="InterPro" id="IPR005872">
    <property type="entry name" value="SUI1_arc_bac"/>
</dbReference>
<dbReference type="PANTHER" id="PTHR12789:SF0">
    <property type="entry name" value="DENSITY-REGULATED PROTEIN"/>
    <property type="match status" value="1"/>
</dbReference>
<dbReference type="RefSeq" id="WP_092571455.1">
    <property type="nucleotide sequence ID" value="NZ_BMXH01000015.1"/>
</dbReference>
<dbReference type="InterPro" id="IPR050318">
    <property type="entry name" value="DENR/SUI1_TIF"/>
</dbReference>
<organism evidence="5 6">
    <name type="scientific">Aidingimonas halophila</name>
    <dbReference type="NCBI Taxonomy" id="574349"/>
    <lineage>
        <taxon>Bacteria</taxon>
        <taxon>Pseudomonadati</taxon>
        <taxon>Pseudomonadota</taxon>
        <taxon>Gammaproteobacteria</taxon>
        <taxon>Oceanospirillales</taxon>
        <taxon>Halomonadaceae</taxon>
        <taxon>Aidingimonas</taxon>
    </lineage>
</organism>
<proteinExistence type="inferred from homology"/>
<keyword evidence="2" id="KW-0810">Translation regulation</keyword>
<dbReference type="NCBIfam" id="TIGR01158">
    <property type="entry name" value="SUI1_rel"/>
    <property type="match status" value="1"/>
</dbReference>
<evidence type="ECO:0000259" key="4">
    <source>
        <dbReference type="PROSITE" id="PS50296"/>
    </source>
</evidence>
<feature type="domain" description="SUI1" evidence="4">
    <location>
        <begin position="53"/>
        <end position="116"/>
    </location>
</feature>
<gene>
    <name evidence="5" type="ORF">SAMN05443545_108105</name>
</gene>
<dbReference type="GO" id="GO:0003743">
    <property type="term" value="F:translation initiation factor activity"/>
    <property type="evidence" value="ECO:0007669"/>
    <property type="project" value="UniProtKB-KW"/>
</dbReference>
<dbReference type="OrthoDB" id="9792915at2"/>
<evidence type="ECO:0000256" key="2">
    <source>
        <dbReference type="ARBA" id="ARBA00022845"/>
    </source>
</evidence>
<dbReference type="PANTHER" id="PTHR12789">
    <property type="entry name" value="DENSITY-REGULATED PROTEIN HOMOLOG"/>
    <property type="match status" value="1"/>
</dbReference>
<evidence type="ECO:0000313" key="6">
    <source>
        <dbReference type="Proteomes" id="UP000198500"/>
    </source>
</evidence>
<dbReference type="InterPro" id="IPR036877">
    <property type="entry name" value="SUI1_dom_sf"/>
</dbReference>
<dbReference type="InterPro" id="IPR001950">
    <property type="entry name" value="SUI1"/>
</dbReference>
<dbReference type="SUPFAM" id="SSF55159">
    <property type="entry name" value="eIF1-like"/>
    <property type="match status" value="1"/>
</dbReference>
<dbReference type="Pfam" id="PF01253">
    <property type="entry name" value="SUI1"/>
    <property type="match status" value="1"/>
</dbReference>
<dbReference type="GO" id="GO:0003729">
    <property type="term" value="F:mRNA binding"/>
    <property type="evidence" value="ECO:0007669"/>
    <property type="project" value="TreeGrafter"/>
</dbReference>
<dbReference type="FunFam" id="3.30.780.10:FF:000002">
    <property type="entry name" value="Stress response translation initiation inhibitor"/>
    <property type="match status" value="1"/>
</dbReference>
<dbReference type="Proteomes" id="UP000198500">
    <property type="component" value="Unassembled WGS sequence"/>
</dbReference>
<protein>
    <submittedName>
        <fullName evidence="5">Translation initiation factor 1 (eIF-1/SUI1)</fullName>
    </submittedName>
</protein>
<dbReference type="GO" id="GO:0002188">
    <property type="term" value="P:translation reinitiation"/>
    <property type="evidence" value="ECO:0007669"/>
    <property type="project" value="TreeGrafter"/>
</dbReference>
<dbReference type="NCBIfam" id="NF005297">
    <property type="entry name" value="PRK06824.1"/>
    <property type="match status" value="1"/>
</dbReference>
<keyword evidence="5" id="KW-0396">Initiation factor</keyword>
<evidence type="ECO:0000313" key="5">
    <source>
        <dbReference type="EMBL" id="SDX92902.1"/>
    </source>
</evidence>
<accession>A0A1H3FPB9</accession>
<sequence length="124" mass="13548">MPSLQDQLRGLVYSTDEGQLCPDCRRPVDECECQDRAEQERLADLDGIVRIRRETSGRKGKGVTIVDGVPLPTEELKALAKALKQRCGTGGALKNGVIEIQGDQRDTLKRELANRGFTVKLAGG</sequence>
<evidence type="ECO:0000256" key="3">
    <source>
        <dbReference type="ARBA" id="ARBA00022917"/>
    </source>
</evidence>
<comment type="similarity">
    <text evidence="1">Belongs to the SUI1 family.</text>
</comment>
<dbReference type="PROSITE" id="PS50296">
    <property type="entry name" value="SUI1"/>
    <property type="match status" value="1"/>
</dbReference>
<dbReference type="EMBL" id="FNNI01000008">
    <property type="protein sequence ID" value="SDX92902.1"/>
    <property type="molecule type" value="Genomic_DNA"/>
</dbReference>
<dbReference type="PIRSF" id="PIRSF037511">
    <property type="entry name" value="Transl_init_SUI1_pro"/>
    <property type="match status" value="1"/>
</dbReference>
<dbReference type="GO" id="GO:0006417">
    <property type="term" value="P:regulation of translation"/>
    <property type="evidence" value="ECO:0007669"/>
    <property type="project" value="UniProtKB-KW"/>
</dbReference>
<reference evidence="5 6" key="1">
    <citation type="submission" date="2016-10" db="EMBL/GenBank/DDBJ databases">
        <authorList>
            <person name="de Groot N.N."/>
        </authorList>
    </citation>
    <scope>NUCLEOTIDE SEQUENCE [LARGE SCALE GENOMIC DNA]</scope>
    <source>
        <strain evidence="5 6">DSM 19219</strain>
    </source>
</reference>
<keyword evidence="3" id="KW-0648">Protein biosynthesis</keyword>
<dbReference type="GO" id="GO:0001731">
    <property type="term" value="P:formation of translation preinitiation complex"/>
    <property type="evidence" value="ECO:0007669"/>
    <property type="project" value="TreeGrafter"/>
</dbReference>
<dbReference type="STRING" id="574349.SAMN05443545_108105"/>
<dbReference type="AlphaFoldDB" id="A0A1H3FPB9"/>
<dbReference type="CDD" id="cd11567">
    <property type="entry name" value="YciH_like"/>
    <property type="match status" value="1"/>
</dbReference>
<keyword evidence="6" id="KW-1185">Reference proteome</keyword>
<name>A0A1H3FPB9_9GAMM</name>